<dbReference type="InterPro" id="IPR017871">
    <property type="entry name" value="ABC_transporter-like_CS"/>
</dbReference>
<gene>
    <name evidence="5" type="ORF">Q8A70_00875</name>
</gene>
<evidence type="ECO:0000256" key="3">
    <source>
        <dbReference type="ARBA" id="ARBA00022840"/>
    </source>
</evidence>
<protein>
    <submittedName>
        <fullName evidence="5">ABC transporter ATP-binding protein</fullName>
    </submittedName>
</protein>
<evidence type="ECO:0000259" key="4">
    <source>
        <dbReference type="PROSITE" id="PS50893"/>
    </source>
</evidence>
<dbReference type="PROSITE" id="PS50893">
    <property type="entry name" value="ABC_TRANSPORTER_2"/>
    <property type="match status" value="1"/>
</dbReference>
<dbReference type="Gene3D" id="3.40.50.300">
    <property type="entry name" value="P-loop containing nucleotide triphosphate hydrolases"/>
    <property type="match status" value="1"/>
</dbReference>
<dbReference type="Proteomes" id="UP001230156">
    <property type="component" value="Unassembled WGS sequence"/>
</dbReference>
<organism evidence="5 6">
    <name type="scientific">Dongia sedimenti</name>
    <dbReference type="NCBI Taxonomy" id="3064282"/>
    <lineage>
        <taxon>Bacteria</taxon>
        <taxon>Pseudomonadati</taxon>
        <taxon>Pseudomonadota</taxon>
        <taxon>Alphaproteobacteria</taxon>
        <taxon>Rhodospirillales</taxon>
        <taxon>Dongiaceae</taxon>
        <taxon>Dongia</taxon>
    </lineage>
</organism>
<dbReference type="SMART" id="SM00382">
    <property type="entry name" value="AAA"/>
    <property type="match status" value="1"/>
</dbReference>
<dbReference type="InterPro" id="IPR050093">
    <property type="entry name" value="ABC_SmlMolc_Importer"/>
</dbReference>
<keyword evidence="6" id="KW-1185">Reference proteome</keyword>
<dbReference type="InterPro" id="IPR003439">
    <property type="entry name" value="ABC_transporter-like_ATP-bd"/>
</dbReference>
<dbReference type="Pfam" id="PF00005">
    <property type="entry name" value="ABC_tran"/>
    <property type="match status" value="1"/>
</dbReference>
<dbReference type="GO" id="GO:0005524">
    <property type="term" value="F:ATP binding"/>
    <property type="evidence" value="ECO:0007669"/>
    <property type="project" value="UniProtKB-KW"/>
</dbReference>
<accession>A0ABU0YGN3</accession>
<dbReference type="SUPFAM" id="SSF52540">
    <property type="entry name" value="P-loop containing nucleoside triphosphate hydrolases"/>
    <property type="match status" value="1"/>
</dbReference>
<sequence>MRQVSDGPVLRLDHVSKTYPGSRKPALDSVSFEVAAGEFFSILGPSGSGKTTILRTIAGFERPDRGRVLMAGVDVTQLVPNKRDVRTVFQSYALFPHLTVAENVQYPLRMQGVSRPERARRSVEALEHVAMEGYATRLPHQLSGGQRQRVALARAIVSRPPLLLLDEPLGALDLRLRQQMQHTLVSLQKELRIAFVYVTHDQSEALSMSDRVLVMRDGRIAQLGTPLDLYYKPQSEFVAEFVGNSNMLPVDFEPDRESYVATIQGTKLPEMRSNVAGQGRVAIRYGHVKLEADDGCERRAGELAGVVENVLFLGTSFEVDVRCGALRIMSSVPASHAPGFVNGQTVKVAFDLTEARLFHG</sequence>
<proteinExistence type="predicted"/>
<dbReference type="Pfam" id="PF08402">
    <property type="entry name" value="TOBE_2"/>
    <property type="match status" value="1"/>
</dbReference>
<dbReference type="InterPro" id="IPR013611">
    <property type="entry name" value="Transp-assoc_OB_typ2"/>
</dbReference>
<evidence type="ECO:0000313" key="6">
    <source>
        <dbReference type="Proteomes" id="UP001230156"/>
    </source>
</evidence>
<evidence type="ECO:0000256" key="1">
    <source>
        <dbReference type="ARBA" id="ARBA00022448"/>
    </source>
</evidence>
<reference evidence="6" key="1">
    <citation type="submission" date="2023-08" db="EMBL/GenBank/DDBJ databases">
        <title>Rhodospirillaceae gen. nov., a novel taxon isolated from the Yangtze River Yuezi River estuary sludge.</title>
        <authorList>
            <person name="Ruan L."/>
        </authorList>
    </citation>
    <scope>NUCLEOTIDE SEQUENCE [LARGE SCALE GENOMIC DNA]</scope>
    <source>
        <strain evidence="6">R-7</strain>
    </source>
</reference>
<dbReference type="SUPFAM" id="SSF50331">
    <property type="entry name" value="MOP-like"/>
    <property type="match status" value="1"/>
</dbReference>
<dbReference type="PANTHER" id="PTHR42781:SF4">
    <property type="entry name" value="SPERMIDINE_PUTRESCINE IMPORT ATP-BINDING PROTEIN POTA"/>
    <property type="match status" value="1"/>
</dbReference>
<evidence type="ECO:0000313" key="5">
    <source>
        <dbReference type="EMBL" id="MDQ7246191.1"/>
    </source>
</evidence>
<dbReference type="EMBL" id="JAUYVI010000001">
    <property type="protein sequence ID" value="MDQ7246191.1"/>
    <property type="molecule type" value="Genomic_DNA"/>
</dbReference>
<feature type="domain" description="ABC transporter" evidence="4">
    <location>
        <begin position="10"/>
        <end position="242"/>
    </location>
</feature>
<keyword evidence="3 5" id="KW-0067">ATP-binding</keyword>
<dbReference type="RefSeq" id="WP_379953564.1">
    <property type="nucleotide sequence ID" value="NZ_JAUYVI010000001.1"/>
</dbReference>
<keyword evidence="1" id="KW-0813">Transport</keyword>
<keyword evidence="2" id="KW-0547">Nucleotide-binding</keyword>
<dbReference type="PANTHER" id="PTHR42781">
    <property type="entry name" value="SPERMIDINE/PUTRESCINE IMPORT ATP-BINDING PROTEIN POTA"/>
    <property type="match status" value="1"/>
</dbReference>
<dbReference type="InterPro" id="IPR027417">
    <property type="entry name" value="P-loop_NTPase"/>
</dbReference>
<evidence type="ECO:0000256" key="2">
    <source>
        <dbReference type="ARBA" id="ARBA00022741"/>
    </source>
</evidence>
<comment type="caution">
    <text evidence="5">The sequence shown here is derived from an EMBL/GenBank/DDBJ whole genome shotgun (WGS) entry which is preliminary data.</text>
</comment>
<name>A0ABU0YGN3_9PROT</name>
<dbReference type="PROSITE" id="PS00211">
    <property type="entry name" value="ABC_TRANSPORTER_1"/>
    <property type="match status" value="1"/>
</dbReference>
<dbReference type="Gene3D" id="2.40.50.100">
    <property type="match status" value="1"/>
</dbReference>
<dbReference type="InterPro" id="IPR003593">
    <property type="entry name" value="AAA+_ATPase"/>
</dbReference>
<dbReference type="InterPro" id="IPR008995">
    <property type="entry name" value="Mo/tungstate-bd_C_term_dom"/>
</dbReference>